<evidence type="ECO:0000313" key="2">
    <source>
        <dbReference type="Proteomes" id="UP000199513"/>
    </source>
</evidence>
<accession>A0A1I2JJX4</accession>
<evidence type="ECO:0000313" key="1">
    <source>
        <dbReference type="EMBL" id="SFF54260.1"/>
    </source>
</evidence>
<name>A0A1I2JJX4_9BACT</name>
<dbReference type="Pfam" id="PF13671">
    <property type="entry name" value="AAA_33"/>
    <property type="match status" value="1"/>
</dbReference>
<dbReference type="PANTHER" id="PTHR39206">
    <property type="entry name" value="SLL8004 PROTEIN"/>
    <property type="match status" value="1"/>
</dbReference>
<dbReference type="OrthoDB" id="9791543at2"/>
<gene>
    <name evidence="1" type="ORF">SAMN04488541_105218</name>
</gene>
<proteinExistence type="predicted"/>
<dbReference type="SUPFAM" id="SSF52540">
    <property type="entry name" value="P-loop containing nucleoside triphosphate hydrolases"/>
    <property type="match status" value="1"/>
</dbReference>
<protein>
    <submittedName>
        <fullName evidence="1">Predicted ABC-type ATPase</fullName>
    </submittedName>
</protein>
<dbReference type="AlphaFoldDB" id="A0A1I2JJX4"/>
<dbReference type="EMBL" id="FONY01000052">
    <property type="protein sequence ID" value="SFF54260.1"/>
    <property type="molecule type" value="Genomic_DNA"/>
</dbReference>
<reference evidence="2" key="1">
    <citation type="submission" date="2016-10" db="EMBL/GenBank/DDBJ databases">
        <authorList>
            <person name="Varghese N."/>
            <person name="Submissions S."/>
        </authorList>
    </citation>
    <scope>NUCLEOTIDE SEQUENCE [LARGE SCALE GENOMIC DNA]</scope>
    <source>
        <strain>GEY</strain>
        <strain evidence="2">DSM 9560</strain>
    </source>
</reference>
<organism evidence="1 2">
    <name type="scientific">Thermoflexibacter ruber</name>
    <dbReference type="NCBI Taxonomy" id="1003"/>
    <lineage>
        <taxon>Bacteria</taxon>
        <taxon>Pseudomonadati</taxon>
        <taxon>Bacteroidota</taxon>
        <taxon>Cytophagia</taxon>
        <taxon>Cytophagales</taxon>
        <taxon>Thermoflexibacteraceae</taxon>
        <taxon>Thermoflexibacter</taxon>
    </lineage>
</organism>
<dbReference type="Gene3D" id="3.40.50.300">
    <property type="entry name" value="P-loop containing nucleotide triphosphate hydrolases"/>
    <property type="match status" value="1"/>
</dbReference>
<dbReference type="Proteomes" id="UP000199513">
    <property type="component" value="Unassembled WGS sequence"/>
</dbReference>
<dbReference type="InterPro" id="IPR027417">
    <property type="entry name" value="P-loop_NTPase"/>
</dbReference>
<keyword evidence="2" id="KW-1185">Reference proteome</keyword>
<dbReference type="PANTHER" id="PTHR39206:SF1">
    <property type="entry name" value="SLL8004 PROTEIN"/>
    <property type="match status" value="1"/>
</dbReference>
<sequence length="184" mass="21093">MKELIVIAGANGSGKTTFSKQILAETGFEFLNADEIEKELGVSKLQAGKEFFSRLDKFIETETSFVLESTLSGNYLVKAIEKAKQQGYTIRLVYVFLDNPNDCIQRIKLRVKLGGHFVPDEDVIRRYYRSKTNFWNTYKSLVDSWVMIYNSTDTAPQRVAIGKGNSFVVEIENLFEDFLNEFEK</sequence>
<dbReference type="STRING" id="1003.SAMN04488541_105218"/>
<dbReference type="RefSeq" id="WP_091549226.1">
    <property type="nucleotide sequence ID" value="NZ_FONY01000052.1"/>
</dbReference>